<protein>
    <submittedName>
        <fullName evidence="1">Uncharacterized protein</fullName>
    </submittedName>
</protein>
<dbReference type="InterPro" id="IPR009060">
    <property type="entry name" value="UBA-like_sf"/>
</dbReference>
<dbReference type="SUPFAM" id="SSF46934">
    <property type="entry name" value="UBA-like"/>
    <property type="match status" value="1"/>
</dbReference>
<gene>
    <name evidence="1" type="ORF">EDD36DRAFT_8</name>
</gene>
<dbReference type="Proteomes" id="UP001203852">
    <property type="component" value="Unassembled WGS sequence"/>
</dbReference>
<dbReference type="EMBL" id="MU404350">
    <property type="protein sequence ID" value="KAI1617375.1"/>
    <property type="molecule type" value="Genomic_DNA"/>
</dbReference>
<keyword evidence="2" id="KW-1185">Reference proteome</keyword>
<evidence type="ECO:0000313" key="2">
    <source>
        <dbReference type="Proteomes" id="UP001203852"/>
    </source>
</evidence>
<reference evidence="1" key="1">
    <citation type="journal article" date="2022" name="bioRxiv">
        <title>Deciphering the potential niche of two novel black yeast fungi from a biological soil crust based on their genomes, phenotypes, and melanin regulation.</title>
        <authorList>
            <consortium name="DOE Joint Genome Institute"/>
            <person name="Carr E.C."/>
            <person name="Barton Q."/>
            <person name="Grambo S."/>
            <person name="Sullivan M."/>
            <person name="Renfro C.M."/>
            <person name="Kuo A."/>
            <person name="Pangilinan J."/>
            <person name="Lipzen A."/>
            <person name="Keymanesh K."/>
            <person name="Savage E."/>
            <person name="Barry K."/>
            <person name="Grigoriev I.V."/>
            <person name="Riekhof W.R."/>
            <person name="Harris S.S."/>
        </authorList>
    </citation>
    <scope>NUCLEOTIDE SEQUENCE</scope>
    <source>
        <strain evidence="1">JF 03-4F</strain>
    </source>
</reference>
<organism evidence="1 2">
    <name type="scientific">Exophiala viscosa</name>
    <dbReference type="NCBI Taxonomy" id="2486360"/>
    <lineage>
        <taxon>Eukaryota</taxon>
        <taxon>Fungi</taxon>
        <taxon>Dikarya</taxon>
        <taxon>Ascomycota</taxon>
        <taxon>Pezizomycotina</taxon>
        <taxon>Eurotiomycetes</taxon>
        <taxon>Chaetothyriomycetidae</taxon>
        <taxon>Chaetothyriales</taxon>
        <taxon>Herpotrichiellaceae</taxon>
        <taxon>Exophiala</taxon>
    </lineage>
</organism>
<dbReference type="AlphaFoldDB" id="A0AAN6E690"/>
<comment type="caution">
    <text evidence="1">The sequence shown here is derived from an EMBL/GenBank/DDBJ whole genome shotgun (WGS) entry which is preliminary data.</text>
</comment>
<evidence type="ECO:0000313" key="1">
    <source>
        <dbReference type="EMBL" id="KAI1617375.1"/>
    </source>
</evidence>
<name>A0AAN6E690_9EURO</name>
<sequence length="220" mass="24459">MWLLKERTYKVDTKNCQNFAFCLFRRVRLPKDEVQYCSREERRTWKPVPNRFSQAKTAIKTFTPCAIADTAMAVCDALGVSSALAATTVGTIVLSNPLLELAAATALGAADFGPIFIANGKDRKWLKEMDLIDAQITAKHRIEALRTGRAWKPTMSAPSLSAYQGYNTEVVDIYAGMGFEVEEVVATLHLLDIGTDDGKYFRLDDAQTDAMIAHLVESWT</sequence>
<proteinExistence type="predicted"/>
<accession>A0AAN6E690</accession>